<dbReference type="InterPro" id="IPR039776">
    <property type="entry name" value="Pds5"/>
</dbReference>
<dbReference type="InterPro" id="IPR011989">
    <property type="entry name" value="ARM-like"/>
</dbReference>
<accession>A0A843UBS5</accession>
<comment type="caution">
    <text evidence="9">The sequence shown here is derived from an EMBL/GenBank/DDBJ whole genome shotgun (WGS) entry which is preliminary data.</text>
</comment>
<keyword evidence="3" id="KW-0227">DNA damage</keyword>
<keyword evidence="10" id="KW-1185">Reference proteome</keyword>
<evidence type="ECO:0000256" key="1">
    <source>
        <dbReference type="ARBA" id="ARBA00004123"/>
    </source>
</evidence>
<reference evidence="9" key="1">
    <citation type="submission" date="2017-07" db="EMBL/GenBank/DDBJ databases">
        <title>Taro Niue Genome Assembly and Annotation.</title>
        <authorList>
            <person name="Atibalentja N."/>
            <person name="Keating K."/>
            <person name="Fields C.J."/>
        </authorList>
    </citation>
    <scope>NUCLEOTIDE SEQUENCE</scope>
    <source>
        <strain evidence="9">Niue_2</strain>
        <tissue evidence="9">Leaf</tissue>
    </source>
</reference>
<feature type="compositionally biased region" description="Basic and acidic residues" evidence="8">
    <location>
        <begin position="491"/>
        <end position="508"/>
    </location>
</feature>
<keyword evidence="5" id="KW-0234">DNA repair</keyword>
<feature type="region of interest" description="Disordered" evidence="8">
    <location>
        <begin position="474"/>
        <end position="508"/>
    </location>
</feature>
<dbReference type="PANTHER" id="PTHR12663">
    <property type="entry name" value="ANDROGEN INDUCED INHIBITOR OF PROLIFERATION AS3 / PDS5-RELATED"/>
    <property type="match status" value="1"/>
</dbReference>
<dbReference type="GO" id="GO:0000785">
    <property type="term" value="C:chromatin"/>
    <property type="evidence" value="ECO:0007669"/>
    <property type="project" value="TreeGrafter"/>
</dbReference>
<evidence type="ECO:0000256" key="2">
    <source>
        <dbReference type="ARBA" id="ARBA00022618"/>
    </source>
</evidence>
<gene>
    <name evidence="9" type="ORF">Taro_011842</name>
</gene>
<evidence type="ECO:0000256" key="3">
    <source>
        <dbReference type="ARBA" id="ARBA00022763"/>
    </source>
</evidence>
<dbReference type="GO" id="GO:0051301">
    <property type="term" value="P:cell division"/>
    <property type="evidence" value="ECO:0007669"/>
    <property type="project" value="UniProtKB-KW"/>
</dbReference>
<dbReference type="GO" id="GO:0007064">
    <property type="term" value="P:mitotic sister chromatid cohesion"/>
    <property type="evidence" value="ECO:0007669"/>
    <property type="project" value="InterPro"/>
</dbReference>
<keyword evidence="4" id="KW-0498">Mitosis</keyword>
<dbReference type="GO" id="GO:0006281">
    <property type="term" value="P:DNA repair"/>
    <property type="evidence" value="ECO:0007669"/>
    <property type="project" value="UniProtKB-KW"/>
</dbReference>
<dbReference type="Gene3D" id="1.25.10.10">
    <property type="entry name" value="Leucine-rich Repeat Variant"/>
    <property type="match status" value="1"/>
</dbReference>
<dbReference type="InterPro" id="IPR016024">
    <property type="entry name" value="ARM-type_fold"/>
</dbReference>
<dbReference type="Pfam" id="PF20168">
    <property type="entry name" value="PDS5"/>
    <property type="match status" value="1"/>
</dbReference>
<dbReference type="SUPFAM" id="SSF48371">
    <property type="entry name" value="ARM repeat"/>
    <property type="match status" value="1"/>
</dbReference>
<keyword evidence="2" id="KW-0132">Cell division</keyword>
<feature type="non-terminal residue" evidence="9">
    <location>
        <position position="1"/>
    </location>
</feature>
<evidence type="ECO:0000256" key="4">
    <source>
        <dbReference type="ARBA" id="ARBA00022776"/>
    </source>
</evidence>
<evidence type="ECO:0000256" key="8">
    <source>
        <dbReference type="SAM" id="MobiDB-lite"/>
    </source>
</evidence>
<keyword evidence="6" id="KW-0539">Nucleus</keyword>
<keyword evidence="7" id="KW-0131">Cell cycle</keyword>
<proteinExistence type="predicted"/>
<protein>
    <submittedName>
        <fullName evidence="9">Uncharacterized protein</fullName>
    </submittedName>
</protein>
<dbReference type="Proteomes" id="UP000652761">
    <property type="component" value="Unassembled WGS sequence"/>
</dbReference>
<evidence type="ECO:0000313" key="9">
    <source>
        <dbReference type="EMBL" id="MQL79390.1"/>
    </source>
</evidence>
<dbReference type="GO" id="GO:0005634">
    <property type="term" value="C:nucleus"/>
    <property type="evidence" value="ECO:0007669"/>
    <property type="project" value="UniProtKB-SubCell"/>
</dbReference>
<dbReference type="OrthoDB" id="200660at2759"/>
<comment type="subcellular location">
    <subcellularLocation>
        <location evidence="1">Nucleus</location>
    </subcellularLocation>
</comment>
<dbReference type="EMBL" id="NMUH01000452">
    <property type="protein sequence ID" value="MQL79390.1"/>
    <property type="molecule type" value="Genomic_DNA"/>
</dbReference>
<evidence type="ECO:0000256" key="7">
    <source>
        <dbReference type="ARBA" id="ARBA00023306"/>
    </source>
</evidence>
<dbReference type="GO" id="GO:0035825">
    <property type="term" value="P:homologous recombination"/>
    <property type="evidence" value="ECO:0007669"/>
    <property type="project" value="UniProtKB-ARBA"/>
</dbReference>
<evidence type="ECO:0000256" key="5">
    <source>
        <dbReference type="ARBA" id="ARBA00023204"/>
    </source>
</evidence>
<evidence type="ECO:0000256" key="6">
    <source>
        <dbReference type="ARBA" id="ARBA00023242"/>
    </source>
</evidence>
<evidence type="ECO:0000313" key="10">
    <source>
        <dbReference type="Proteomes" id="UP000652761"/>
    </source>
</evidence>
<sequence>MGWAASGAAREPRRGHYGWRLERWGRCCKPLEALENPAGHRCSHPRSCHCHRRKLHPAPTKGSLWSPKALAVDGGAPWPKAAPLPYITLHVALPFDVDAYFQGLSSASFRLAVSLVQNCAERLEPHIRGFLISSFLERDTTGNELKDSYHEIIFEIFQCAPQMLIAVIPNLTEELLTDQVDVRIKALNLIGKLLSHSKLQVAQEYRPLFIEFLKRFSDKSAEVRVSVVECAKACYLANSSRNEVLEVLTALEGRLLDFDDKVRIQAVTVVCELAKFDMRCFPSDILLRAADRLRDKKVSVRKRAMVKLLELYRAYCIKCSEGVLPLTDHFEQIPCRILNLCFEKDCKEFSLQKMEIMLAEDLFPASLSAEERTCHWIALFSFFSIPQQKALNSILVQKQSSEAEENGSSEVNEKISVSLKRMASSFVDSIKAGECFQKLNQMKDNNVFKALLDLVDEQTFSIASCIRLKKDAMATRDPRPMKDTNSILPPHDPEDSKGLLIGDEPHKV</sequence>
<dbReference type="PANTHER" id="PTHR12663:SF50">
    <property type="entry name" value="SISTER CHROMATID COHESION PROTEIN PDS5 HOMOLOG B"/>
    <property type="match status" value="1"/>
</dbReference>
<organism evidence="9 10">
    <name type="scientific">Colocasia esculenta</name>
    <name type="common">Wild taro</name>
    <name type="synonym">Arum esculentum</name>
    <dbReference type="NCBI Taxonomy" id="4460"/>
    <lineage>
        <taxon>Eukaryota</taxon>
        <taxon>Viridiplantae</taxon>
        <taxon>Streptophyta</taxon>
        <taxon>Embryophyta</taxon>
        <taxon>Tracheophyta</taxon>
        <taxon>Spermatophyta</taxon>
        <taxon>Magnoliopsida</taxon>
        <taxon>Liliopsida</taxon>
        <taxon>Araceae</taxon>
        <taxon>Aroideae</taxon>
        <taxon>Colocasieae</taxon>
        <taxon>Colocasia</taxon>
    </lineage>
</organism>
<name>A0A843UBS5_COLES</name>
<dbReference type="AlphaFoldDB" id="A0A843UBS5"/>